<dbReference type="InterPro" id="IPR019270">
    <property type="entry name" value="DUF2283"/>
</dbReference>
<dbReference type="PANTHER" id="PTHR37029:SF1">
    <property type="entry name" value="SSR1768 PROTEIN"/>
    <property type="match status" value="1"/>
</dbReference>
<evidence type="ECO:0000313" key="1">
    <source>
        <dbReference type="EMBL" id="KJU83510.1"/>
    </source>
</evidence>
<dbReference type="Pfam" id="PF10049">
    <property type="entry name" value="DUF2283"/>
    <property type="match status" value="1"/>
</dbReference>
<sequence>MKINYDKEVDAAFIQLSTKKPDGAIEIAEGVILHTTIKNEIVGIEMLDASRKFPIKNLYKLELQPAE</sequence>
<gene>
    <name evidence="1" type="ORF">MBAV_004301</name>
</gene>
<dbReference type="PANTHER" id="PTHR37029">
    <property type="entry name" value="SSR1768 PROTEIN"/>
    <property type="match status" value="1"/>
</dbReference>
<proteinExistence type="predicted"/>
<organism evidence="1 2">
    <name type="scientific">Candidatus Magnetobacterium bavaricum</name>
    <dbReference type="NCBI Taxonomy" id="29290"/>
    <lineage>
        <taxon>Bacteria</taxon>
        <taxon>Pseudomonadati</taxon>
        <taxon>Nitrospirota</taxon>
        <taxon>Thermodesulfovibrionia</taxon>
        <taxon>Thermodesulfovibrionales</taxon>
        <taxon>Candidatus Magnetobacteriaceae</taxon>
        <taxon>Candidatus Magnetobacterium</taxon>
    </lineage>
</organism>
<keyword evidence="2" id="KW-1185">Reference proteome</keyword>
<reference evidence="1 2" key="1">
    <citation type="submission" date="2015-02" db="EMBL/GenBank/DDBJ databases">
        <title>Single-cell genomics of uncultivated deep-branching MTB reveals a conserved set of magnetosome genes.</title>
        <authorList>
            <person name="Kolinko S."/>
            <person name="Richter M."/>
            <person name="Glockner F.O."/>
            <person name="Brachmann A."/>
            <person name="Schuler D."/>
        </authorList>
    </citation>
    <scope>NUCLEOTIDE SEQUENCE [LARGE SCALE GENOMIC DNA]</scope>
    <source>
        <strain evidence="1">TM-1</strain>
    </source>
</reference>
<dbReference type="EMBL" id="LACI01001859">
    <property type="protein sequence ID" value="KJU83510.1"/>
    <property type="molecule type" value="Genomic_DNA"/>
</dbReference>
<evidence type="ECO:0000313" key="2">
    <source>
        <dbReference type="Proteomes" id="UP000033423"/>
    </source>
</evidence>
<dbReference type="Proteomes" id="UP000033423">
    <property type="component" value="Unassembled WGS sequence"/>
</dbReference>
<name>A0A0F3GNK0_9BACT</name>
<protein>
    <submittedName>
        <fullName evidence="1">Uncharacterized protein</fullName>
    </submittedName>
</protein>
<comment type="caution">
    <text evidence="1">The sequence shown here is derived from an EMBL/GenBank/DDBJ whole genome shotgun (WGS) entry which is preliminary data.</text>
</comment>
<accession>A0A0F3GNK0</accession>
<dbReference type="AlphaFoldDB" id="A0A0F3GNK0"/>